<dbReference type="Proteomes" id="UP000007509">
    <property type="component" value="Unassembled WGS sequence"/>
</dbReference>
<name>J2T9Y0_9FLAO</name>
<organism evidence="2 3">
    <name type="scientific">Chryseobacterium populi</name>
    <dbReference type="NCBI Taxonomy" id="1144316"/>
    <lineage>
        <taxon>Bacteria</taxon>
        <taxon>Pseudomonadati</taxon>
        <taxon>Bacteroidota</taxon>
        <taxon>Flavobacteriia</taxon>
        <taxon>Flavobacteriales</taxon>
        <taxon>Weeksellaceae</taxon>
        <taxon>Chryseobacterium group</taxon>
        <taxon>Chryseobacterium</taxon>
    </lineage>
</organism>
<feature type="signal peptide" evidence="1">
    <location>
        <begin position="1"/>
        <end position="18"/>
    </location>
</feature>
<gene>
    <name evidence="2" type="ORF">PMI13_00817</name>
</gene>
<keyword evidence="3" id="KW-1185">Reference proteome</keyword>
<evidence type="ECO:0000313" key="2">
    <source>
        <dbReference type="EMBL" id="EJL74937.1"/>
    </source>
</evidence>
<sequence>MKKKYILAPILISGSILAQTGNVGIGTSAPDNKLDVNGDAKVRVMSAVPLNTYITPVLSDINGVLVKNNPVYLGTTVHTVSPTLAPGSTSNLITGLPQGIYKAFVYVANACGAVGTAEYYIGNTPLNNGLTINFLGGMLNRGTNQSPTVTRVGVTPASTLNTTWTGLVNCAGGDATAFNYILSLSSVGNIEITNNGNIDRTYAIVLTRIY</sequence>
<dbReference type="AlphaFoldDB" id="J2T9Y0"/>
<evidence type="ECO:0000256" key="1">
    <source>
        <dbReference type="SAM" id="SignalP"/>
    </source>
</evidence>
<accession>J2T9Y0</accession>
<proteinExistence type="predicted"/>
<reference evidence="2 3" key="1">
    <citation type="journal article" date="2012" name="J. Bacteriol.">
        <title>Twenty-one genome sequences from Pseudomonas species and 19 genome sequences from diverse bacteria isolated from the rhizosphere and endosphere of Populus deltoides.</title>
        <authorList>
            <person name="Brown S.D."/>
            <person name="Utturkar S.M."/>
            <person name="Klingeman D.M."/>
            <person name="Johnson C.M."/>
            <person name="Martin S.L."/>
            <person name="Land M.L."/>
            <person name="Lu T.Y."/>
            <person name="Schadt C.W."/>
            <person name="Doktycz M.J."/>
            <person name="Pelletier D.A."/>
        </authorList>
    </citation>
    <scope>NUCLEOTIDE SEQUENCE [LARGE SCALE GENOMIC DNA]</scope>
    <source>
        <strain evidence="2 3">CF314</strain>
    </source>
</reference>
<feature type="chain" id="PRO_5003755738" evidence="1">
    <location>
        <begin position="19"/>
        <end position="210"/>
    </location>
</feature>
<comment type="caution">
    <text evidence="2">The sequence shown here is derived from an EMBL/GenBank/DDBJ whole genome shotgun (WGS) entry which is preliminary data.</text>
</comment>
<dbReference type="RefSeq" id="WP_007840955.1">
    <property type="nucleotide sequence ID" value="NZ_AKJY01000012.1"/>
</dbReference>
<keyword evidence="1" id="KW-0732">Signal</keyword>
<dbReference type="OrthoDB" id="1340656at2"/>
<dbReference type="EMBL" id="AKJY01000012">
    <property type="protein sequence ID" value="EJL74937.1"/>
    <property type="molecule type" value="Genomic_DNA"/>
</dbReference>
<dbReference type="PATRIC" id="fig|1144316.3.peg.828"/>
<protein>
    <submittedName>
        <fullName evidence="2">Uncharacterized protein</fullName>
    </submittedName>
</protein>
<evidence type="ECO:0000313" key="3">
    <source>
        <dbReference type="Proteomes" id="UP000007509"/>
    </source>
</evidence>